<evidence type="ECO:0000259" key="3">
    <source>
        <dbReference type="PROSITE" id="PS50937"/>
    </source>
</evidence>
<dbReference type="InterPro" id="IPR011256">
    <property type="entry name" value="Reg_factor_effector_dom_sf"/>
</dbReference>
<dbReference type="Gene3D" id="3.20.80.10">
    <property type="entry name" value="Regulatory factor, effector binding domain"/>
    <property type="match status" value="1"/>
</dbReference>
<evidence type="ECO:0000256" key="2">
    <source>
        <dbReference type="SAM" id="Coils"/>
    </source>
</evidence>
<dbReference type="InterPro" id="IPR047057">
    <property type="entry name" value="MerR_fam"/>
</dbReference>
<protein>
    <submittedName>
        <fullName evidence="4">DNA-binding transcriptional regulator, MerR family</fullName>
    </submittedName>
</protein>
<dbReference type="Pfam" id="PF06445">
    <property type="entry name" value="GyrI-like"/>
    <property type="match status" value="1"/>
</dbReference>
<dbReference type="InterPro" id="IPR000551">
    <property type="entry name" value="MerR-type_HTH_dom"/>
</dbReference>
<dbReference type="GO" id="GO:0003677">
    <property type="term" value="F:DNA binding"/>
    <property type="evidence" value="ECO:0007669"/>
    <property type="project" value="UniProtKB-KW"/>
</dbReference>
<feature type="coiled-coil region" evidence="2">
    <location>
        <begin position="78"/>
        <end position="112"/>
    </location>
</feature>
<dbReference type="EMBL" id="FQXU01000008">
    <property type="protein sequence ID" value="SHI22263.1"/>
    <property type="molecule type" value="Genomic_DNA"/>
</dbReference>
<accession>A0A1M5ZE24</accession>
<dbReference type="PROSITE" id="PS00552">
    <property type="entry name" value="HTH_MERR_1"/>
    <property type="match status" value="1"/>
</dbReference>
<name>A0A1M5ZE24_9CLOT</name>
<dbReference type="PANTHER" id="PTHR30204:SF97">
    <property type="entry name" value="MERR FAMILY REGULATORY PROTEIN"/>
    <property type="match status" value="1"/>
</dbReference>
<dbReference type="PANTHER" id="PTHR30204">
    <property type="entry name" value="REDOX-CYCLING DRUG-SENSING TRANSCRIPTIONAL ACTIVATOR SOXR"/>
    <property type="match status" value="1"/>
</dbReference>
<dbReference type="Gene3D" id="1.10.1660.10">
    <property type="match status" value="1"/>
</dbReference>
<dbReference type="RefSeq" id="WP_073020383.1">
    <property type="nucleotide sequence ID" value="NZ_FQXU01000008.1"/>
</dbReference>
<evidence type="ECO:0000313" key="5">
    <source>
        <dbReference type="Proteomes" id="UP000184241"/>
    </source>
</evidence>
<feature type="domain" description="HTH merR-type" evidence="3">
    <location>
        <begin position="1"/>
        <end position="71"/>
    </location>
</feature>
<dbReference type="SUPFAM" id="SSF46955">
    <property type="entry name" value="Putative DNA-binding domain"/>
    <property type="match status" value="1"/>
</dbReference>
<reference evidence="4 5" key="1">
    <citation type="submission" date="2016-11" db="EMBL/GenBank/DDBJ databases">
        <authorList>
            <person name="Jaros S."/>
            <person name="Januszkiewicz K."/>
            <person name="Wedrychowicz H."/>
        </authorList>
    </citation>
    <scope>NUCLEOTIDE SEQUENCE [LARGE SCALE GENOMIC DNA]</scope>
    <source>
        <strain evidence="4 5">DSM 6191</strain>
    </source>
</reference>
<dbReference type="InterPro" id="IPR010499">
    <property type="entry name" value="AraC_E-bd"/>
</dbReference>
<sequence length="272" mass="32046">MFKIGEFSKLTQVSIRMLRYYDEIGILKPAEIDRFSSYRLYSIEQIPKVNKIIFLRDLGFSIAEISTAINKWDDNFIANELQQKQKEIMDIIEAERDKLSKIEIAMEDIKKEKIHINYSVSIKNIPSYKVLSLRKVVPNYYSEGDMWIEMSNFAKENNISISDNTFSIYHDTEYKEKEVDIELCAVVEKFREDKDGFAYRHTEAVPLMASTMVYGDFKNIGKAYLSFGNWLQEHKKYKMTGQSRQIVHRGPWNEENPQDYLIEIQIALEEKL</sequence>
<evidence type="ECO:0000313" key="4">
    <source>
        <dbReference type="EMBL" id="SHI22263.1"/>
    </source>
</evidence>
<dbReference type="SMART" id="SM00871">
    <property type="entry name" value="AraC_E_bind"/>
    <property type="match status" value="1"/>
</dbReference>
<dbReference type="CDD" id="cd01107">
    <property type="entry name" value="HTH_BmrR"/>
    <property type="match status" value="1"/>
</dbReference>
<dbReference type="PROSITE" id="PS50937">
    <property type="entry name" value="HTH_MERR_2"/>
    <property type="match status" value="1"/>
</dbReference>
<dbReference type="InterPro" id="IPR029442">
    <property type="entry name" value="GyrI-like"/>
</dbReference>
<gene>
    <name evidence="4" type="ORF">SAMN02745941_02828</name>
</gene>
<dbReference type="InterPro" id="IPR009061">
    <property type="entry name" value="DNA-bd_dom_put_sf"/>
</dbReference>
<proteinExistence type="predicted"/>
<dbReference type="GO" id="GO:0003700">
    <property type="term" value="F:DNA-binding transcription factor activity"/>
    <property type="evidence" value="ECO:0007669"/>
    <property type="project" value="InterPro"/>
</dbReference>
<organism evidence="4 5">
    <name type="scientific">Clostridium intestinale DSM 6191</name>
    <dbReference type="NCBI Taxonomy" id="1121320"/>
    <lineage>
        <taxon>Bacteria</taxon>
        <taxon>Bacillati</taxon>
        <taxon>Bacillota</taxon>
        <taxon>Clostridia</taxon>
        <taxon>Eubacteriales</taxon>
        <taxon>Clostridiaceae</taxon>
        <taxon>Clostridium</taxon>
    </lineage>
</organism>
<dbReference type="Pfam" id="PF13411">
    <property type="entry name" value="MerR_1"/>
    <property type="match status" value="1"/>
</dbReference>
<keyword evidence="1 4" id="KW-0238">DNA-binding</keyword>
<evidence type="ECO:0000256" key="1">
    <source>
        <dbReference type="ARBA" id="ARBA00023125"/>
    </source>
</evidence>
<dbReference type="AlphaFoldDB" id="A0A1M5ZE24"/>
<dbReference type="SMART" id="SM00422">
    <property type="entry name" value="HTH_MERR"/>
    <property type="match status" value="1"/>
</dbReference>
<dbReference type="Proteomes" id="UP000184241">
    <property type="component" value="Unassembled WGS sequence"/>
</dbReference>
<dbReference type="SUPFAM" id="SSF55136">
    <property type="entry name" value="Probable bacterial effector-binding domain"/>
    <property type="match status" value="1"/>
</dbReference>
<keyword evidence="2" id="KW-0175">Coiled coil</keyword>